<organism evidence="2 3">
    <name type="scientific">Vibrio ishigakensis</name>
    <dbReference type="NCBI Taxonomy" id="1481914"/>
    <lineage>
        <taxon>Bacteria</taxon>
        <taxon>Pseudomonadati</taxon>
        <taxon>Pseudomonadota</taxon>
        <taxon>Gammaproteobacteria</taxon>
        <taxon>Vibrionales</taxon>
        <taxon>Vibrionaceae</taxon>
        <taxon>Vibrio</taxon>
    </lineage>
</organism>
<sequence>MGTAYHLHPNASAQLQLVLSGVGNGWMHFALLFVLAGIALEKFKVHPTYVISASLVYGALLM</sequence>
<evidence type="ECO:0000313" key="2">
    <source>
        <dbReference type="EMBL" id="GAM76136.1"/>
    </source>
</evidence>
<dbReference type="STRING" id="1481914.JCM19241_434"/>
<reference evidence="2 3" key="1">
    <citation type="submission" date="2015-01" db="EMBL/GenBank/DDBJ databases">
        <title>Vibrio sp. C94 JCM 19241 whole genome shotgun sequence.</title>
        <authorList>
            <person name="Sawabe T."/>
            <person name="Meirelles P."/>
            <person name="Feng G."/>
            <person name="Sayaka M."/>
            <person name="Hattori M."/>
            <person name="Ohkuma M."/>
        </authorList>
    </citation>
    <scope>NUCLEOTIDE SEQUENCE [LARGE SCALE GENOMIC DNA]</scope>
    <source>
        <strain evidence="3">JCM 19241</strain>
    </source>
</reference>
<comment type="caution">
    <text evidence="2">The sequence shown here is derived from an EMBL/GenBank/DDBJ whole genome shotgun (WGS) entry which is preliminary data.</text>
</comment>
<evidence type="ECO:0000256" key="1">
    <source>
        <dbReference type="SAM" id="Phobius"/>
    </source>
</evidence>
<proteinExistence type="predicted"/>
<protein>
    <submittedName>
        <fullName evidence="2">Uncharacterized protein</fullName>
    </submittedName>
</protein>
<dbReference type="Proteomes" id="UP000031666">
    <property type="component" value="Unassembled WGS sequence"/>
</dbReference>
<reference evidence="2 3" key="2">
    <citation type="submission" date="2015-01" db="EMBL/GenBank/DDBJ databases">
        <authorList>
            <consortium name="NBRP consortium"/>
            <person name="Sawabe T."/>
            <person name="Meirelles P."/>
            <person name="Feng G."/>
            <person name="Sayaka M."/>
            <person name="Hattori M."/>
            <person name="Ohkuma M."/>
        </authorList>
    </citation>
    <scope>NUCLEOTIDE SEQUENCE [LARGE SCALE GENOMIC DNA]</scope>
    <source>
        <strain evidence="3">JCM 19241</strain>
    </source>
</reference>
<keyword evidence="1" id="KW-1133">Transmembrane helix</keyword>
<dbReference type="AlphaFoldDB" id="A0A0B8QBU3"/>
<keyword evidence="1" id="KW-0472">Membrane</keyword>
<evidence type="ECO:0000313" key="3">
    <source>
        <dbReference type="Proteomes" id="UP000031666"/>
    </source>
</evidence>
<accession>A0A0B8QBU3</accession>
<feature type="transmembrane region" description="Helical" evidence="1">
    <location>
        <begin position="17"/>
        <end position="40"/>
    </location>
</feature>
<name>A0A0B8QBU3_9VIBR</name>
<gene>
    <name evidence="2" type="ORF">JCM19241_434</name>
</gene>
<keyword evidence="1" id="KW-0812">Transmembrane</keyword>
<dbReference type="EMBL" id="BBSC01000005">
    <property type="protein sequence ID" value="GAM76136.1"/>
    <property type="molecule type" value="Genomic_DNA"/>
</dbReference>